<keyword evidence="2" id="KW-1185">Reference proteome</keyword>
<gene>
    <name evidence="1" type="ORF">EVAR_81397_1</name>
</gene>
<reference evidence="1 2" key="1">
    <citation type="journal article" date="2019" name="Commun. Biol.">
        <title>The bagworm genome reveals a unique fibroin gene that provides high tensile strength.</title>
        <authorList>
            <person name="Kono N."/>
            <person name="Nakamura H."/>
            <person name="Ohtoshi R."/>
            <person name="Tomita M."/>
            <person name="Numata K."/>
            <person name="Arakawa K."/>
        </authorList>
    </citation>
    <scope>NUCLEOTIDE SEQUENCE [LARGE SCALE GENOMIC DNA]</scope>
</reference>
<accession>A0A4C1WEJ4</accession>
<name>A0A4C1WEJ4_EUMVA</name>
<dbReference type="EMBL" id="BGZK01000552">
    <property type="protein sequence ID" value="GBP49778.1"/>
    <property type="molecule type" value="Genomic_DNA"/>
</dbReference>
<sequence length="220" mass="24619">MRGYNTSHAARACVGDGLQLEHTSFTYPARRGHICPSLRPQKKKLIREKTSSNKEAVRAPRAPVFASIGHIKLVVLEPSRRRRRSSAAPDPQWAGVEGLRLRHPCSEAKIFAFGGRIKILILIKIYRKRIMEYGREVAASSPLRWPLPLQLPLSRAHCVRYPIPSQETGNALVTSLLMGTYFLMSSRRVGESSDLFSDCLLVCPSNMLSKKKSTRKLAVA</sequence>
<proteinExistence type="predicted"/>
<organism evidence="1 2">
    <name type="scientific">Eumeta variegata</name>
    <name type="common">Bagworm moth</name>
    <name type="synonym">Eumeta japonica</name>
    <dbReference type="NCBI Taxonomy" id="151549"/>
    <lineage>
        <taxon>Eukaryota</taxon>
        <taxon>Metazoa</taxon>
        <taxon>Ecdysozoa</taxon>
        <taxon>Arthropoda</taxon>
        <taxon>Hexapoda</taxon>
        <taxon>Insecta</taxon>
        <taxon>Pterygota</taxon>
        <taxon>Neoptera</taxon>
        <taxon>Endopterygota</taxon>
        <taxon>Lepidoptera</taxon>
        <taxon>Glossata</taxon>
        <taxon>Ditrysia</taxon>
        <taxon>Tineoidea</taxon>
        <taxon>Psychidae</taxon>
        <taxon>Oiketicinae</taxon>
        <taxon>Eumeta</taxon>
    </lineage>
</organism>
<protein>
    <submittedName>
        <fullName evidence="1">Uncharacterized protein</fullName>
    </submittedName>
</protein>
<evidence type="ECO:0000313" key="2">
    <source>
        <dbReference type="Proteomes" id="UP000299102"/>
    </source>
</evidence>
<dbReference type="AlphaFoldDB" id="A0A4C1WEJ4"/>
<comment type="caution">
    <text evidence="1">The sequence shown here is derived from an EMBL/GenBank/DDBJ whole genome shotgun (WGS) entry which is preliminary data.</text>
</comment>
<dbReference type="Proteomes" id="UP000299102">
    <property type="component" value="Unassembled WGS sequence"/>
</dbReference>
<evidence type="ECO:0000313" key="1">
    <source>
        <dbReference type="EMBL" id="GBP49778.1"/>
    </source>
</evidence>